<accession>A0AA48HCQ4</accession>
<protein>
    <recommendedName>
        <fullName evidence="6">RNA polymerase sigma-70 region 2 domain-containing protein</fullName>
    </recommendedName>
</protein>
<proteinExistence type="inferred from homology"/>
<evidence type="ECO:0000256" key="3">
    <source>
        <dbReference type="ARBA" id="ARBA00023082"/>
    </source>
</evidence>
<dbReference type="PANTHER" id="PTHR43133">
    <property type="entry name" value="RNA POLYMERASE ECF-TYPE SIGMA FACTO"/>
    <property type="match status" value="1"/>
</dbReference>
<feature type="domain" description="RNA polymerase sigma-70 region 2" evidence="6">
    <location>
        <begin position="19"/>
        <end position="80"/>
    </location>
</feature>
<dbReference type="RefSeq" id="WP_224837084.1">
    <property type="nucleotide sequence ID" value="NZ_AP027268.1"/>
</dbReference>
<dbReference type="AlphaFoldDB" id="A0AA48HCQ4"/>
<keyword evidence="3" id="KW-0731">Sigma factor</keyword>
<dbReference type="SUPFAM" id="SSF88946">
    <property type="entry name" value="Sigma2 domain of RNA polymerase sigma factors"/>
    <property type="match status" value="1"/>
</dbReference>
<dbReference type="GO" id="GO:0003677">
    <property type="term" value="F:DNA binding"/>
    <property type="evidence" value="ECO:0007669"/>
    <property type="project" value="UniProtKB-KW"/>
</dbReference>
<dbReference type="EMBL" id="AP027268">
    <property type="protein sequence ID" value="BDW93712.1"/>
    <property type="molecule type" value="Genomic_DNA"/>
</dbReference>
<dbReference type="GO" id="GO:0016987">
    <property type="term" value="F:sigma factor activity"/>
    <property type="evidence" value="ECO:0007669"/>
    <property type="project" value="UniProtKB-KW"/>
</dbReference>
<evidence type="ECO:0000256" key="2">
    <source>
        <dbReference type="ARBA" id="ARBA00023015"/>
    </source>
</evidence>
<organism evidence="7 8">
    <name type="scientific">Flagellimonas marinaquae</name>
    <dbReference type="NCBI Taxonomy" id="254955"/>
    <lineage>
        <taxon>Bacteria</taxon>
        <taxon>Pseudomonadati</taxon>
        <taxon>Bacteroidota</taxon>
        <taxon>Flavobacteriia</taxon>
        <taxon>Flavobacteriales</taxon>
        <taxon>Flavobacteriaceae</taxon>
        <taxon>Flagellimonas</taxon>
    </lineage>
</organism>
<keyword evidence="2" id="KW-0805">Transcription regulation</keyword>
<keyword evidence="8" id="KW-1185">Reference proteome</keyword>
<gene>
    <name evidence="7" type="ORF">MACH07_25440</name>
</gene>
<dbReference type="PANTHER" id="PTHR43133:SF8">
    <property type="entry name" value="RNA POLYMERASE SIGMA FACTOR HI_1459-RELATED"/>
    <property type="match status" value="1"/>
</dbReference>
<reference evidence="7 8" key="1">
    <citation type="submission" date="2023-01" db="EMBL/GenBank/DDBJ databases">
        <title>Complete genome sequence of Muricauda aquimarina strain IFOP_LL357.</title>
        <authorList>
            <person name="Gajardo G."/>
            <person name="Ueki S."/>
            <person name="Maruyama F."/>
        </authorList>
    </citation>
    <scope>NUCLEOTIDE SEQUENCE [LARGE SCALE GENOMIC DNA]</scope>
    <source>
        <strain evidence="7 8">IFOP_LL357</strain>
    </source>
</reference>
<dbReference type="InterPro" id="IPR039425">
    <property type="entry name" value="RNA_pol_sigma-70-like"/>
</dbReference>
<evidence type="ECO:0000313" key="7">
    <source>
        <dbReference type="EMBL" id="BDW93712.1"/>
    </source>
</evidence>
<dbReference type="InterPro" id="IPR014284">
    <property type="entry name" value="RNA_pol_sigma-70_dom"/>
</dbReference>
<evidence type="ECO:0000259" key="6">
    <source>
        <dbReference type="Pfam" id="PF04542"/>
    </source>
</evidence>
<dbReference type="Proteomes" id="UP001330184">
    <property type="component" value="Chromosome"/>
</dbReference>
<dbReference type="GO" id="GO:0006352">
    <property type="term" value="P:DNA-templated transcription initiation"/>
    <property type="evidence" value="ECO:0007669"/>
    <property type="project" value="InterPro"/>
</dbReference>
<dbReference type="SUPFAM" id="SSF88659">
    <property type="entry name" value="Sigma3 and sigma4 domains of RNA polymerase sigma factors"/>
    <property type="match status" value="1"/>
</dbReference>
<sequence length="185" mass="21643">MRTTTKTKVQLKPELWSVQHKTYLFAMARRKLPEAAIEDVVQDTFLAALRSAPRFKGQSTERVWLTSILHHKIMDYYRKAYSRQGKVMHDALRLSDHPNWYELENQTNKPDDAEIIELLNADELISVFNSGLSVLGNREKEVLRLKMKGYSTEAICNTLDIERVNTWVALSRARKKMKSYLNENW</sequence>
<evidence type="ECO:0000313" key="8">
    <source>
        <dbReference type="Proteomes" id="UP001330184"/>
    </source>
</evidence>
<dbReference type="InterPro" id="IPR013324">
    <property type="entry name" value="RNA_pol_sigma_r3/r4-like"/>
</dbReference>
<dbReference type="Gene3D" id="1.10.1740.10">
    <property type="match status" value="1"/>
</dbReference>
<dbReference type="InterPro" id="IPR036388">
    <property type="entry name" value="WH-like_DNA-bd_sf"/>
</dbReference>
<evidence type="ECO:0000256" key="4">
    <source>
        <dbReference type="ARBA" id="ARBA00023125"/>
    </source>
</evidence>
<keyword evidence="5" id="KW-0804">Transcription</keyword>
<evidence type="ECO:0000256" key="1">
    <source>
        <dbReference type="ARBA" id="ARBA00010641"/>
    </source>
</evidence>
<dbReference type="NCBIfam" id="TIGR02937">
    <property type="entry name" value="sigma70-ECF"/>
    <property type="match status" value="1"/>
</dbReference>
<comment type="similarity">
    <text evidence="1">Belongs to the sigma-70 factor family. ECF subfamily.</text>
</comment>
<dbReference type="Pfam" id="PF04542">
    <property type="entry name" value="Sigma70_r2"/>
    <property type="match status" value="1"/>
</dbReference>
<name>A0AA48HCQ4_9FLAO</name>
<dbReference type="InterPro" id="IPR013325">
    <property type="entry name" value="RNA_pol_sigma_r2"/>
</dbReference>
<dbReference type="Gene3D" id="1.10.10.10">
    <property type="entry name" value="Winged helix-like DNA-binding domain superfamily/Winged helix DNA-binding domain"/>
    <property type="match status" value="1"/>
</dbReference>
<keyword evidence="4" id="KW-0238">DNA-binding</keyword>
<dbReference type="InterPro" id="IPR007627">
    <property type="entry name" value="RNA_pol_sigma70_r2"/>
</dbReference>
<evidence type="ECO:0000256" key="5">
    <source>
        <dbReference type="ARBA" id="ARBA00023163"/>
    </source>
</evidence>